<keyword evidence="2" id="KW-1185">Reference proteome</keyword>
<dbReference type="SUPFAM" id="SSF81853">
    <property type="entry name" value="Family 10 polysaccharide lyase"/>
    <property type="match status" value="1"/>
</dbReference>
<name>A0ABT0XN77_9BACI</name>
<accession>A0ABT0XN77</accession>
<comment type="caution">
    <text evidence="1">The sequence shown here is derived from an EMBL/GenBank/DDBJ whole genome shotgun (WGS) entry which is preliminary data.</text>
</comment>
<dbReference type="EC" id="4.2.2.2" evidence="1"/>
<evidence type="ECO:0000313" key="1">
    <source>
        <dbReference type="EMBL" id="MCM2677175.1"/>
    </source>
</evidence>
<dbReference type="GO" id="GO:0030570">
    <property type="term" value="F:pectate lyase activity"/>
    <property type="evidence" value="ECO:0007669"/>
    <property type="project" value="UniProtKB-EC"/>
</dbReference>
<sequence>MKKVLPFSPLLVFFIIAGLFYPSQVKANDVVTQAEHLITWQMEHGGWTKDKPEIYTRDWNGSESRSVWESNGQELGTVDNDATVSEILVVAEAYQLTDDQRFLDSAYDGIDFLFKLQYESGGISQVYPERGSDPSSSVWYSNYVTFNDRAMINVLELFEQVLNQEAPFNDDFLNSTLQSELEGAIDGGLDYILQSQIVANGTPTAWCQQHDPNTYEPMPGRAYEHISISGDESVSIVEWLQARPNPTPEVTASINHALNWFEEAKLTDTKYERRTEPHFFDETGTDTWARFYEIGTNRPIFSGRDGIVRYDIMEVEQERRYGYAWAGQWPARVLNE</sequence>
<keyword evidence="1" id="KW-0456">Lyase</keyword>
<gene>
    <name evidence="1" type="primary">pelA</name>
    <name evidence="1" type="ORF">NDM98_18215</name>
</gene>
<dbReference type="Pfam" id="PF09492">
    <property type="entry name" value="Pec_lyase"/>
    <property type="match status" value="1"/>
</dbReference>
<dbReference type="NCBIfam" id="TIGR02474">
    <property type="entry name" value="pec_lyase"/>
    <property type="match status" value="1"/>
</dbReference>
<dbReference type="Proteomes" id="UP001203665">
    <property type="component" value="Unassembled WGS sequence"/>
</dbReference>
<proteinExistence type="predicted"/>
<protein>
    <submittedName>
        <fullName evidence="1">Pectate lyase</fullName>
        <ecNumber evidence="1">4.2.2.2</ecNumber>
    </submittedName>
</protein>
<dbReference type="Gene3D" id="1.50.10.20">
    <property type="match status" value="1"/>
</dbReference>
<organism evidence="1 2">
    <name type="scientific">Alkalicoccobacillus plakortidis</name>
    <dbReference type="NCBI Taxonomy" id="444060"/>
    <lineage>
        <taxon>Bacteria</taxon>
        <taxon>Bacillati</taxon>
        <taxon>Bacillota</taxon>
        <taxon>Bacilli</taxon>
        <taxon>Bacillales</taxon>
        <taxon>Bacillaceae</taxon>
        <taxon>Alkalicoccobacillus</taxon>
    </lineage>
</organism>
<dbReference type="EMBL" id="JAMQJY010000003">
    <property type="protein sequence ID" value="MCM2677175.1"/>
    <property type="molecule type" value="Genomic_DNA"/>
</dbReference>
<dbReference type="RefSeq" id="WP_251610697.1">
    <property type="nucleotide sequence ID" value="NZ_JAMQJY010000003.1"/>
</dbReference>
<reference evidence="1" key="1">
    <citation type="submission" date="2022-06" db="EMBL/GenBank/DDBJ databases">
        <title>Alkalicoccobacillus porphyridii sp. nov., isolated from a marine red alga, Porphyridium purpureum and reclassification of Shouchella plakortidis and Shouchella gibsonii as Alkalicoccobacillus plakortidis comb. nov. and Alkalicoccobacillus gibsonii comb. nov.</title>
        <authorList>
            <person name="Kim K.H."/>
            <person name="Lee J.K."/>
            <person name="Han D.M."/>
            <person name="Baek J.H."/>
            <person name="Jeon C.O."/>
        </authorList>
    </citation>
    <scope>NUCLEOTIDE SEQUENCE</scope>
    <source>
        <strain evidence="1">DSM 19153</strain>
    </source>
</reference>
<evidence type="ECO:0000313" key="2">
    <source>
        <dbReference type="Proteomes" id="UP001203665"/>
    </source>
</evidence>
<dbReference type="InterPro" id="IPR012669">
    <property type="entry name" value="Pectate_lyase"/>
</dbReference>